<dbReference type="GO" id="GO:0012505">
    <property type="term" value="C:endomembrane system"/>
    <property type="evidence" value="ECO:0007669"/>
    <property type="project" value="UniProtKB-SubCell"/>
</dbReference>
<evidence type="ECO:0000313" key="6">
    <source>
        <dbReference type="EMBL" id="EXL09894.1"/>
    </source>
</evidence>
<dbReference type="InterPro" id="IPR007318">
    <property type="entry name" value="Phopholipid_MeTrfase"/>
</dbReference>
<evidence type="ECO:0000256" key="1">
    <source>
        <dbReference type="ARBA" id="ARBA00004127"/>
    </source>
</evidence>
<organism evidence="6 8">
    <name type="scientific">Aquamicrobium defluvii</name>
    <dbReference type="NCBI Taxonomy" id="69279"/>
    <lineage>
        <taxon>Bacteria</taxon>
        <taxon>Pseudomonadati</taxon>
        <taxon>Pseudomonadota</taxon>
        <taxon>Alphaproteobacteria</taxon>
        <taxon>Hyphomicrobiales</taxon>
        <taxon>Phyllobacteriaceae</taxon>
        <taxon>Aquamicrobium</taxon>
    </lineage>
</organism>
<evidence type="ECO:0000313" key="8">
    <source>
        <dbReference type="Proteomes" id="UP000019849"/>
    </source>
</evidence>
<protein>
    <submittedName>
        <fullName evidence="6">Isoprenylcysteine carboxyl methyltransferase</fullName>
    </submittedName>
    <submittedName>
        <fullName evidence="7">Protein-S-isoprenylcysteine O-methyltransferase Ste14</fullName>
    </submittedName>
</protein>
<dbReference type="InterPro" id="IPR052527">
    <property type="entry name" value="Metal_cation-efflux_comp"/>
</dbReference>
<dbReference type="AlphaFoldDB" id="A0A011TE12"/>
<dbReference type="GO" id="GO:0008168">
    <property type="term" value="F:methyltransferase activity"/>
    <property type="evidence" value="ECO:0007669"/>
    <property type="project" value="UniProtKB-KW"/>
</dbReference>
<keyword evidence="3 5" id="KW-1133">Transmembrane helix</keyword>
<dbReference type="PATRIC" id="fig|69279.3.peg.857"/>
<evidence type="ECO:0000256" key="2">
    <source>
        <dbReference type="ARBA" id="ARBA00022692"/>
    </source>
</evidence>
<dbReference type="EMBL" id="SNZF01000001">
    <property type="protein sequence ID" value="TDR38077.1"/>
    <property type="molecule type" value="Genomic_DNA"/>
</dbReference>
<comment type="subcellular location">
    <subcellularLocation>
        <location evidence="1">Endomembrane system</location>
        <topology evidence="1">Multi-pass membrane protein</topology>
    </subcellularLocation>
</comment>
<dbReference type="RefSeq" id="WP_035023824.1">
    <property type="nucleotide sequence ID" value="NZ_KK073879.1"/>
</dbReference>
<evidence type="ECO:0000256" key="5">
    <source>
        <dbReference type="SAM" id="Phobius"/>
    </source>
</evidence>
<dbReference type="GO" id="GO:0032259">
    <property type="term" value="P:methylation"/>
    <property type="evidence" value="ECO:0007669"/>
    <property type="project" value="UniProtKB-KW"/>
</dbReference>
<keyword evidence="6" id="KW-0808">Transferase</keyword>
<evidence type="ECO:0000256" key="3">
    <source>
        <dbReference type="ARBA" id="ARBA00022989"/>
    </source>
</evidence>
<evidence type="ECO:0000313" key="9">
    <source>
        <dbReference type="Proteomes" id="UP000294958"/>
    </source>
</evidence>
<feature type="transmembrane region" description="Helical" evidence="5">
    <location>
        <begin position="101"/>
        <end position="125"/>
    </location>
</feature>
<name>A0A011TE12_9HYPH</name>
<dbReference type="eggNOG" id="COG2020">
    <property type="taxonomic scope" value="Bacteria"/>
</dbReference>
<keyword evidence="6" id="KW-0489">Methyltransferase</keyword>
<sequence>MKAVPAWRRIPWPPLIYLAAIAAGILLGLVMPLPRLTGPFANVLYAMGWLLIVAFVALWVSSFRAMRRAGTTLDPSGEPSHLLTEGPFSITRNPIYLANTLLMFGVGFISGNWWFLLLAIIAAVLTQKIAIGFEEKVLAEKFGRRYRDYAKKVRRWI</sequence>
<evidence type="ECO:0000313" key="7">
    <source>
        <dbReference type="EMBL" id="TDR38077.1"/>
    </source>
</evidence>
<dbReference type="Pfam" id="PF04191">
    <property type="entry name" value="PEMT"/>
    <property type="match status" value="1"/>
</dbReference>
<comment type="caution">
    <text evidence="6">The sequence shown here is derived from an EMBL/GenBank/DDBJ whole genome shotgun (WGS) entry which is preliminary data.</text>
</comment>
<reference evidence="6 8" key="1">
    <citation type="submission" date="2014-02" db="EMBL/GenBank/DDBJ databases">
        <title>Aquamicrobium defluvii Genome sequencing.</title>
        <authorList>
            <person name="Wang X."/>
        </authorList>
    </citation>
    <scope>NUCLEOTIDE SEQUENCE [LARGE SCALE GENOMIC DNA]</scope>
    <source>
        <strain evidence="6 8">W13Z1</strain>
    </source>
</reference>
<dbReference type="Gene3D" id="1.20.120.1630">
    <property type="match status" value="1"/>
</dbReference>
<proteinExistence type="predicted"/>
<evidence type="ECO:0000256" key="4">
    <source>
        <dbReference type="ARBA" id="ARBA00023136"/>
    </source>
</evidence>
<keyword evidence="2 5" id="KW-0812">Transmembrane</keyword>
<dbReference type="HOGENOM" id="CLU_065200_4_0_5"/>
<feature type="transmembrane region" description="Helical" evidence="5">
    <location>
        <begin position="12"/>
        <end position="31"/>
    </location>
</feature>
<dbReference type="Proteomes" id="UP000294958">
    <property type="component" value="Unassembled WGS sequence"/>
</dbReference>
<feature type="transmembrane region" description="Helical" evidence="5">
    <location>
        <begin position="43"/>
        <end position="60"/>
    </location>
</feature>
<gene>
    <name evidence="6" type="ORF">BG36_18175</name>
    <name evidence="7" type="ORF">DES43_101145</name>
</gene>
<keyword evidence="9" id="KW-1185">Reference proteome</keyword>
<reference evidence="7 9" key="2">
    <citation type="submission" date="2019-03" db="EMBL/GenBank/DDBJ databases">
        <title>Genomic Encyclopedia of Type Strains, Phase IV (KMG-IV): sequencing the most valuable type-strain genomes for metagenomic binning, comparative biology and taxonomic classification.</title>
        <authorList>
            <person name="Goeker M."/>
        </authorList>
    </citation>
    <scope>NUCLEOTIDE SEQUENCE [LARGE SCALE GENOMIC DNA]</scope>
    <source>
        <strain evidence="7 9">DSM 11603</strain>
    </source>
</reference>
<dbReference type="PANTHER" id="PTHR43847:SF1">
    <property type="entry name" value="BLL3993 PROTEIN"/>
    <property type="match status" value="1"/>
</dbReference>
<accession>A0A011TE12</accession>
<dbReference type="STRING" id="69279.BG36_18175"/>
<keyword evidence="4 5" id="KW-0472">Membrane</keyword>
<dbReference type="OrthoDB" id="9811969at2"/>
<dbReference type="Proteomes" id="UP000019849">
    <property type="component" value="Unassembled WGS sequence"/>
</dbReference>
<dbReference type="PANTHER" id="PTHR43847">
    <property type="entry name" value="BLL3993 PROTEIN"/>
    <property type="match status" value="1"/>
</dbReference>
<dbReference type="EMBL" id="JENY01000004">
    <property type="protein sequence ID" value="EXL09894.1"/>
    <property type="molecule type" value="Genomic_DNA"/>
</dbReference>